<dbReference type="Proteomes" id="UP000253094">
    <property type="component" value="Unassembled WGS sequence"/>
</dbReference>
<name>A0A367FRH0_9ACTN</name>
<comment type="caution">
    <text evidence="3">The sequence shown here is derived from an EMBL/GenBank/DDBJ whole genome shotgun (WGS) entry which is preliminary data.</text>
</comment>
<dbReference type="SMART" id="SM00028">
    <property type="entry name" value="TPR"/>
    <property type="match status" value="6"/>
</dbReference>
<organism evidence="3 4">
    <name type="scientific">Sphaerisporangium album</name>
    <dbReference type="NCBI Taxonomy" id="509200"/>
    <lineage>
        <taxon>Bacteria</taxon>
        <taxon>Bacillati</taxon>
        <taxon>Actinomycetota</taxon>
        <taxon>Actinomycetes</taxon>
        <taxon>Streptosporangiales</taxon>
        <taxon>Streptosporangiaceae</taxon>
        <taxon>Sphaerisporangium</taxon>
    </lineage>
</organism>
<dbReference type="PANTHER" id="PTHR47691:SF3">
    <property type="entry name" value="HTH-TYPE TRANSCRIPTIONAL REGULATOR RV0890C-RELATED"/>
    <property type="match status" value="1"/>
</dbReference>
<feature type="region of interest" description="Disordered" evidence="1">
    <location>
        <begin position="1"/>
        <end position="25"/>
    </location>
</feature>
<dbReference type="SUPFAM" id="SSF52540">
    <property type="entry name" value="P-loop containing nucleoside triphosphate hydrolases"/>
    <property type="match status" value="1"/>
</dbReference>
<dbReference type="InterPro" id="IPR011990">
    <property type="entry name" value="TPR-like_helical_dom_sf"/>
</dbReference>
<dbReference type="OrthoDB" id="5521887at2"/>
<gene>
    <name evidence="3" type="ORF">DQ384_07360</name>
</gene>
<feature type="compositionally biased region" description="Basic and acidic residues" evidence="1">
    <location>
        <begin position="1"/>
        <end position="16"/>
    </location>
</feature>
<sequence length="804" mass="88734">MRPSREPEGNRDHIEGDTQSEMSGTASDVIQARDVHGGIHFHGSAQSSGHLPRQLPSDVRGFVNRVSELERLSSLLIPDGDVIRSAGFCVIAGTAGVGKTALALHWAHQISGNYPDGQLYVNLRGYDPGSPVTAGEVLDRFLRVLDVPSARIPPELEARSAMYRSLLAGRRMLVVLDNAASAAQVRPLLPGTDTSLVIVTSRSRLSGLVVRDGAHRITVDMLPEAEALDLIRRVTTDYRSEDDPDELAELARLCARLPLALRIAAERAASRPWMPLRELITDLRDESALWDALTAESGDEADAVRTVFAWSYRALAQPVARAFRLLGLHPGPEFGVPAVVATTGGTVGQARQVLDMLVGAYLLEQVTRDRYQFHDLMRAYAVDQATVEEDAEGRRAVLTRVITWYLRSADHAQEKLAPRDRRIQLGEPASDVGALTFSDYSEALRWFQIELANLVASVRVASQTGLDDLAWQVAAVLRSYCIRHNPFDAWLATGSMGLQAARRAGNRYGEAEVLDSLGKAYVQSHQIAKGAEHHRMALAIRREIGDRLGEAISLNSLGLVNLRGRNLAEARSQFEMSLTALRTLDEVFWESIVLANLAETTFELALLDEAFDAAGEALERFRLLEDPDGQGNTLRILSMVLREQGQVGAAREHIEGALSIAREHDNLMWEGYWLLELGKVQLAMGQPAESLIAFQRSASIQRRLGDRSREARALDGTGEAYRELGRPLEALDFHRTAVAVHRELGDKWQLAAALENMLVALRRSGSNDEVSLHRREMLSLLDHMEEPRAHAMRARLAAVSWDDD</sequence>
<proteinExistence type="predicted"/>
<dbReference type="GO" id="GO:0043531">
    <property type="term" value="F:ADP binding"/>
    <property type="evidence" value="ECO:0007669"/>
    <property type="project" value="InterPro"/>
</dbReference>
<dbReference type="AlphaFoldDB" id="A0A367FRH0"/>
<keyword evidence="4" id="KW-1185">Reference proteome</keyword>
<evidence type="ECO:0000313" key="3">
    <source>
        <dbReference type="EMBL" id="RCG32307.1"/>
    </source>
</evidence>
<reference evidence="3 4" key="1">
    <citation type="submission" date="2018-06" db="EMBL/GenBank/DDBJ databases">
        <title>Sphaerisporangium craniellae sp. nov., isolated from a marine sponge in the South China Sea.</title>
        <authorList>
            <person name="Li L."/>
        </authorList>
    </citation>
    <scope>NUCLEOTIDE SEQUENCE [LARGE SCALE GENOMIC DNA]</scope>
    <source>
        <strain evidence="3 4">CCTCC AA 208026</strain>
    </source>
</reference>
<dbReference type="InterPro" id="IPR002182">
    <property type="entry name" value="NB-ARC"/>
</dbReference>
<dbReference type="Gene3D" id="1.25.40.10">
    <property type="entry name" value="Tetratricopeptide repeat domain"/>
    <property type="match status" value="2"/>
</dbReference>
<feature type="domain" description="NB-ARC" evidence="2">
    <location>
        <begin position="86"/>
        <end position="236"/>
    </location>
</feature>
<evidence type="ECO:0000259" key="2">
    <source>
        <dbReference type="Pfam" id="PF00931"/>
    </source>
</evidence>
<dbReference type="SUPFAM" id="SSF48452">
    <property type="entry name" value="TPR-like"/>
    <property type="match status" value="2"/>
</dbReference>
<dbReference type="PANTHER" id="PTHR47691">
    <property type="entry name" value="REGULATOR-RELATED"/>
    <property type="match status" value="1"/>
</dbReference>
<dbReference type="EMBL" id="QOIL01000003">
    <property type="protein sequence ID" value="RCG32307.1"/>
    <property type="molecule type" value="Genomic_DNA"/>
</dbReference>
<evidence type="ECO:0000256" key="1">
    <source>
        <dbReference type="SAM" id="MobiDB-lite"/>
    </source>
</evidence>
<dbReference type="Gene3D" id="3.40.50.300">
    <property type="entry name" value="P-loop containing nucleotide triphosphate hydrolases"/>
    <property type="match status" value="1"/>
</dbReference>
<dbReference type="Pfam" id="PF13424">
    <property type="entry name" value="TPR_12"/>
    <property type="match status" value="2"/>
</dbReference>
<dbReference type="InterPro" id="IPR019734">
    <property type="entry name" value="TPR_rpt"/>
</dbReference>
<protein>
    <recommendedName>
        <fullName evidence="2">NB-ARC domain-containing protein</fullName>
    </recommendedName>
</protein>
<accession>A0A367FRH0</accession>
<dbReference type="Pfam" id="PF00931">
    <property type="entry name" value="NB-ARC"/>
    <property type="match status" value="1"/>
</dbReference>
<evidence type="ECO:0000313" key="4">
    <source>
        <dbReference type="Proteomes" id="UP000253094"/>
    </source>
</evidence>
<dbReference type="PRINTS" id="PR00364">
    <property type="entry name" value="DISEASERSIST"/>
</dbReference>
<dbReference type="InterPro" id="IPR027417">
    <property type="entry name" value="P-loop_NTPase"/>
</dbReference>